<name>A0A087M6W2_9HYPH</name>
<dbReference type="OrthoDB" id="9941104at2"/>
<evidence type="ECO:0000313" key="1">
    <source>
        <dbReference type="EMBL" id="KFL32615.1"/>
    </source>
</evidence>
<dbReference type="EMBL" id="JQGC01000001">
    <property type="protein sequence ID" value="KFL32615.1"/>
    <property type="molecule type" value="Genomic_DNA"/>
</dbReference>
<proteinExistence type="predicted"/>
<protein>
    <submittedName>
        <fullName evidence="1">Uncharacterized protein</fullName>
    </submittedName>
</protein>
<accession>A0A087M6W2</accession>
<gene>
    <name evidence="1" type="ORF">JP75_00140</name>
</gene>
<dbReference type="AlphaFoldDB" id="A0A087M6W2"/>
<evidence type="ECO:0000313" key="2">
    <source>
        <dbReference type="Proteomes" id="UP000028981"/>
    </source>
</evidence>
<keyword evidence="2" id="KW-1185">Reference proteome</keyword>
<comment type="caution">
    <text evidence="1">The sequence shown here is derived from an EMBL/GenBank/DDBJ whole genome shotgun (WGS) entry which is preliminary data.</text>
</comment>
<organism evidence="1 2">
    <name type="scientific">Devosia riboflavina</name>
    <dbReference type="NCBI Taxonomy" id="46914"/>
    <lineage>
        <taxon>Bacteria</taxon>
        <taxon>Pseudomonadati</taxon>
        <taxon>Pseudomonadota</taxon>
        <taxon>Alphaproteobacteria</taxon>
        <taxon>Hyphomicrobiales</taxon>
        <taxon>Devosiaceae</taxon>
        <taxon>Devosia</taxon>
    </lineage>
</organism>
<dbReference type="RefSeq" id="WP_035077500.1">
    <property type="nucleotide sequence ID" value="NZ_JQGC01000001.1"/>
</dbReference>
<reference evidence="1 2" key="1">
    <citation type="submission" date="2014-08" db="EMBL/GenBank/DDBJ databases">
        <authorList>
            <person name="Hassan Y.I."/>
            <person name="Lepp D."/>
            <person name="Zhou T."/>
        </authorList>
    </citation>
    <scope>NUCLEOTIDE SEQUENCE [LARGE SCALE GENOMIC DNA]</scope>
    <source>
        <strain evidence="1 2">IFO13584</strain>
    </source>
</reference>
<dbReference type="Proteomes" id="UP000028981">
    <property type="component" value="Unassembled WGS sequence"/>
</dbReference>
<sequence>MTDPMDIEQNCVSQKTEIVREVRIRLPDVIVLDLKLQAHMEGTTMNALIAGYIDEGLKKAGRPGVFSRATRFSDYLRRKGGYNSAAANRAQDDGNFT</sequence>